<dbReference type="EMBL" id="AY714868">
    <property type="protein sequence ID" value="AAU84165.1"/>
    <property type="molecule type" value="Genomic_DNA"/>
</dbReference>
<gene>
    <name evidence="1" type="ORF">GZ37D1_12</name>
</gene>
<protein>
    <submittedName>
        <fullName evidence="1">Uncharacterized protein</fullName>
    </submittedName>
</protein>
<dbReference type="AlphaFoldDB" id="Q648L2"/>
<accession>Q648L2</accession>
<evidence type="ECO:0000313" key="1">
    <source>
        <dbReference type="EMBL" id="AAU84165.1"/>
    </source>
</evidence>
<proteinExistence type="predicted"/>
<reference evidence="1" key="1">
    <citation type="journal article" date="2004" name="Science">
        <title>Reverse methanogenesis: testing the hypothesis with environmental genomics.</title>
        <authorList>
            <person name="Hallam S.J."/>
            <person name="Putnam N."/>
            <person name="Preston C.M."/>
            <person name="Detter J.C."/>
            <person name="Rokhsar D."/>
            <person name="Richardson P.M."/>
            <person name="DeLong E.F."/>
        </authorList>
    </citation>
    <scope>NUCLEOTIDE SEQUENCE</scope>
</reference>
<sequence>MHRCILFLLLVNLPDPTLYHLHLLLRQPIQIINQPINLRINNLYLPFVKPFIYFHSRPVVFLLWFEHVLHQTYKLIVLPFSVGLEKSWYRLNVFILSKSLF</sequence>
<name>Q648L2_UNCAG</name>
<reference evidence="1" key="2">
    <citation type="submission" date="2004-08" db="EMBL/GenBank/DDBJ databases">
        <authorList>
            <person name="Putnam N."/>
            <person name="Detter J.C."/>
            <person name="Richardson P.M."/>
            <person name="Rokhsar D."/>
        </authorList>
    </citation>
    <scope>NUCLEOTIDE SEQUENCE</scope>
</reference>
<organism evidence="1">
    <name type="scientific">Uncultured archaeon GZfos26G2</name>
    <dbReference type="NCBI Taxonomy" id="3386331"/>
    <lineage>
        <taxon>Archaea</taxon>
        <taxon>Methanobacteriati</taxon>
        <taxon>Methanobacteriota</taxon>
        <taxon>Stenosarchaea group</taxon>
        <taxon>Methanomicrobia</taxon>
        <taxon>Candidatus Methanophagales</taxon>
        <taxon>Candidatus Methanophagaceae</taxon>
        <taxon>Candidatus Methanophaga</taxon>
    </lineage>
</organism>